<protein>
    <submittedName>
        <fullName evidence="6">C3H1-type domain-containing protein</fullName>
    </submittedName>
</protein>
<evidence type="ECO:0000313" key="7">
    <source>
        <dbReference type="Proteomes" id="UP001152797"/>
    </source>
</evidence>
<keyword evidence="1" id="KW-0479">Metal-binding</keyword>
<dbReference type="EMBL" id="CAMXCT010006578">
    <property type="protein sequence ID" value="CAI4016327.1"/>
    <property type="molecule type" value="Genomic_DNA"/>
</dbReference>
<comment type="caution">
    <text evidence="5">The sequence shown here is derived from an EMBL/GenBank/DDBJ whole genome shotgun (WGS) entry which is preliminary data.</text>
</comment>
<feature type="compositionally biased region" description="Basic residues" evidence="3">
    <location>
        <begin position="870"/>
        <end position="880"/>
    </location>
</feature>
<dbReference type="EMBL" id="CAMXCT030006578">
    <property type="protein sequence ID" value="CAL4803639.1"/>
    <property type="molecule type" value="Genomic_DNA"/>
</dbReference>
<dbReference type="InterPro" id="IPR043502">
    <property type="entry name" value="DNA/RNA_pol_sf"/>
</dbReference>
<accession>A0A9P1DTA8</accession>
<feature type="coiled-coil region" evidence="2">
    <location>
        <begin position="2924"/>
        <end position="2959"/>
    </location>
</feature>
<dbReference type="SUPFAM" id="SSF56672">
    <property type="entry name" value="DNA/RNA polymerases"/>
    <property type="match status" value="1"/>
</dbReference>
<reference evidence="5" key="1">
    <citation type="submission" date="2022-10" db="EMBL/GenBank/DDBJ databases">
        <authorList>
            <person name="Chen Y."/>
            <person name="Dougan E. K."/>
            <person name="Chan C."/>
            <person name="Rhodes N."/>
            <person name="Thang M."/>
        </authorList>
    </citation>
    <scope>NUCLEOTIDE SEQUENCE</scope>
</reference>
<feature type="domain" description="C3H1-type" evidence="4">
    <location>
        <begin position="889"/>
        <end position="915"/>
    </location>
</feature>
<gene>
    <name evidence="5" type="ORF">C1SCF055_LOCUS41079</name>
</gene>
<feature type="compositionally biased region" description="Basic and acidic residues" evidence="3">
    <location>
        <begin position="1799"/>
        <end position="1809"/>
    </location>
</feature>
<evidence type="ECO:0000259" key="4">
    <source>
        <dbReference type="PROSITE" id="PS50103"/>
    </source>
</evidence>
<feature type="zinc finger region" description="C3H1-type" evidence="1">
    <location>
        <begin position="889"/>
        <end position="915"/>
    </location>
</feature>
<feature type="compositionally biased region" description="Low complexity" evidence="3">
    <location>
        <begin position="1971"/>
        <end position="1983"/>
    </location>
</feature>
<dbReference type="InterPro" id="IPR000477">
    <property type="entry name" value="RT_dom"/>
</dbReference>
<dbReference type="InterPro" id="IPR036397">
    <property type="entry name" value="RNaseH_sf"/>
</dbReference>
<evidence type="ECO:0000256" key="1">
    <source>
        <dbReference type="PROSITE-ProRule" id="PRU00723"/>
    </source>
</evidence>
<dbReference type="InterPro" id="IPR000571">
    <property type="entry name" value="Znf_CCCH"/>
</dbReference>
<feature type="region of interest" description="Disordered" evidence="3">
    <location>
        <begin position="1781"/>
        <end position="1811"/>
    </location>
</feature>
<keyword evidence="1" id="KW-0863">Zinc-finger</keyword>
<dbReference type="GO" id="GO:0003676">
    <property type="term" value="F:nucleic acid binding"/>
    <property type="evidence" value="ECO:0007669"/>
    <property type="project" value="InterPro"/>
</dbReference>
<organism evidence="5">
    <name type="scientific">Cladocopium goreaui</name>
    <dbReference type="NCBI Taxonomy" id="2562237"/>
    <lineage>
        <taxon>Eukaryota</taxon>
        <taxon>Sar</taxon>
        <taxon>Alveolata</taxon>
        <taxon>Dinophyceae</taxon>
        <taxon>Suessiales</taxon>
        <taxon>Symbiodiniaceae</taxon>
        <taxon>Cladocopium</taxon>
    </lineage>
</organism>
<feature type="region of interest" description="Disordered" evidence="3">
    <location>
        <begin position="853"/>
        <end position="889"/>
    </location>
</feature>
<dbReference type="PROSITE" id="PS50103">
    <property type="entry name" value="ZF_C3H1"/>
    <property type="match status" value="1"/>
</dbReference>
<dbReference type="PANTHER" id="PTHR33050:SF7">
    <property type="entry name" value="RIBONUCLEASE H"/>
    <property type="match status" value="1"/>
</dbReference>
<proteinExistence type="predicted"/>
<keyword evidence="1" id="KW-0862">Zinc</keyword>
<dbReference type="Pfam" id="PF00078">
    <property type="entry name" value="RVT_1"/>
    <property type="match status" value="1"/>
</dbReference>
<dbReference type="Gene3D" id="3.30.420.10">
    <property type="entry name" value="Ribonuclease H-like superfamily/Ribonuclease H"/>
    <property type="match status" value="1"/>
</dbReference>
<evidence type="ECO:0000313" key="6">
    <source>
        <dbReference type="EMBL" id="CAL4803639.1"/>
    </source>
</evidence>
<dbReference type="GO" id="GO:0008270">
    <property type="term" value="F:zinc ion binding"/>
    <property type="evidence" value="ECO:0007669"/>
    <property type="project" value="UniProtKB-KW"/>
</dbReference>
<evidence type="ECO:0000256" key="2">
    <source>
        <dbReference type="SAM" id="Coils"/>
    </source>
</evidence>
<reference evidence="6 7" key="2">
    <citation type="submission" date="2024-05" db="EMBL/GenBank/DDBJ databases">
        <authorList>
            <person name="Chen Y."/>
            <person name="Shah S."/>
            <person name="Dougan E. K."/>
            <person name="Thang M."/>
            <person name="Chan C."/>
        </authorList>
    </citation>
    <scope>NUCLEOTIDE SEQUENCE [LARGE SCALE GENOMIC DNA]</scope>
</reference>
<feature type="compositionally biased region" description="Low complexity" evidence="3">
    <location>
        <begin position="853"/>
        <end position="869"/>
    </location>
</feature>
<dbReference type="Proteomes" id="UP001152797">
    <property type="component" value="Unassembled WGS sequence"/>
</dbReference>
<keyword evidence="2" id="KW-0175">Coiled coil</keyword>
<dbReference type="InterPro" id="IPR052055">
    <property type="entry name" value="Hepadnavirus_pol/RT"/>
</dbReference>
<dbReference type="PANTHER" id="PTHR33050">
    <property type="entry name" value="REVERSE TRANSCRIPTASE DOMAIN-CONTAINING PROTEIN"/>
    <property type="match status" value="1"/>
</dbReference>
<keyword evidence="7" id="KW-1185">Reference proteome</keyword>
<sequence length="2964" mass="334904">MESDALERDMWNVLLRYGLDRRKLAVFSSDEASAIAHQICDDLGLICEHVHEEIVSGWLGTVSQSEPYQKRLRGEHQHDPLHVGSILQSSFTRKSTATGLTGALGSSNSDASWVPISRRQRVTAEQTLAKHNHEETQKEKWAKELYLELLKINAPVLNGMEVCVNQERIHVAIAGKTRASTLKRYVKAWKDWQSWKHLTWGADSFVHPGMFCEYLFTRFDEPCGATIPNFICKAVAWFEKTAGLPESEVVATTKAVCQIRDYITEKLAADTPPIRRAPRYPAVAVESLEMAVMDTEQTVGFRVIAWVKLLKIWGALRFDDMQKIKPAELHFTGERLTTTLRVTKTSGPGKRVQELPVCISEKAFIWDKSWIYTGFQLLKQHAGFERDYLLPKLTDNWAGFQRKFATYQDVTSYSCRLRKNLVGLYDFSPVFPEELASFWTEHSERATLPTALAMLGVETSKRDLVGRWKPDASDTYVRSYNGLVSQLQGLYGKAMRKPHRFKTLDEIDVAESADAWLRNRKTEIAEEERSELVSKLMLAMDSFASDGTWEHPAEQPPEGTEGDVLEEVQAHFFENGVVTVNKFSSFFRDEQDLIEVLRTEFNIDAAASLAERAQVASVICSWKDTLTKAKRQAEVEAEMSTREWTKPIPVGDYVQLRNFFQTTVGHVEDRVMPSKEYLEKKLQELENGEFRAETLAEVVSKDEIDPDVLVPIFDSKGSLSVKKGSTNVPLPTGPEQLRRRLNVMQNCLMMLALKHVNREEIQDVSKEVFDKYKDYILGDYVWGLSSTDLNGQQIQTPPWSLVLSYEHAIRKRAYTLMQTERLMIGAALEKAWKCPTTKERHFITLLALYSKRSYTPGTSSTSPGTWNPKGKGKGKSKTKGPQKGSGQSPNGEKICYRFNAGKCSYQKCKFAHLCSKCFAKGHNALNCKEKPTPVCKLVQDMDTIVIFENPEDLGEEGCKLVKNDALSSQLVQLWCDRLHGEGYNTENIQHVAEGQPFKLRLMEALLDRAGDPDHKFLLQGESGYPVGVLHPLPRTPHMYEEQTSWKLEDDPYMKAEIWRNNYDSVGDHEEFVREHFAEECKEGLMEKLTLEQAHERFGSKVAISSLAVLVEESHGNKKRIIHDATHGTKVNNRIRCRDKQRSPGAREKMYLLAYYKARGDIVFSLVGDISKAHRRFLHEPSECGLLACRVKNDDPFIFINKVGTFGVASASYWWGRIAASGIRLTHELLGPERPIEMLIFADDLESLGAGIQGRRGIVLSYLYLATMGFPFKWSKQRGGLKVEWIGLFTDYTTMRLGLSESRAAWMENWTRKMAQTGRTTSKEMEQGLGRLGFAANALTWERGISTATYYSTLVADPPVQIYEGADEILSFKQIGVKAVKNADSRLWADKLSWERKCAYKKWVGIILWQVSAFDIARQQVTCHTMEFARGGLLESVKDSLGTKASATLHSRAGPILQYIQFCEDRGIQAFPLVEPIVYDYVKSCESKAATYARSFLLALSFTNFHFGLTGTVSIMSSGRIKGLVNTMYAKKRKLMQRPPLTVSQIVHLEDIVVNSHKTEYDRVAAGFFLFVLMGRLRFSDGQQVCQLQLDQQPDGFGFVEAVAAKTKTSVSLERKTRHLPVAVPLIPFGDQQWLPTWLELRKKIFGNLANSKDDFIPLLPAPAANGSWSKMPLSVTSGANWLRSLLHDTLDPRGTPVGTHSLKASLLSMAAKYGLPHSQRKLLGYHAGSKEQSMLCYSRDSMAEPLRQMCEMIRAVKNKAFLPDCSRSGRFPLKELGEEVIEGDELSDSSSSGSENEEETHHESEESACEKLLGQWQPATVEPMEEKVFVRHRISRCIHALADETGALKLHKQARVEPCSTASEIQVRYCLTRRALAMEQANIVSFQNMEAWSEKMMQARLEEPPANYVKTSMKQLESADRKLFLLISEKTREGIKCNAQGRPIDAVFKQCMESSEVLSLLQPRPGGGGPTTRPSEGPAAGEPPAKRIKGQSRERSEVFAGLMDSLQLYCDGQHEHLPWGIAEDGAFSTSHEAEYPKALCVRYAEIFHELCRARGIVPVQQASDEVQKLAPNQQPKGRKLPQLIPEFSFTKTMQVDKLPQVDHKGCLLHHMQGVPAGSKLLRTEAKRGSTLCVFGVYRSFAEFTHVAKLLWHPYDELKNLPGDLIRVLFQHLSQAPDVVTRSRIKILSEWASRAKALNALEEQLKLDMDADVAKIMAPKRVLLMRSIAMDMSWPDMGLFDEFTEGFKIVGPVSESGVFKPGVTLAQMSPQQLRDKTKFLKPMILGRAKLGDGNELQQQLYDTTVEETQNKNWLEGPFSPEEIESKLGREWLPVRRFAVLQREKLRPIDDFKENQVNQTFASTEKLELRTMDHTLWSLFTILKFLLFDGRLDFTLESGERLTGEVRHAWKGVEPNFKASCIDLKSAYKQFPLHEENHKDAVVTLWNPPKRRVDCFIMKVLPFGATASVHHFLRVSAFLQAIGRFMGLIWSAFFDDFVVLSHAMHEASTMTSALTLLDLLGFQYSKDKLQPFSDKTEMLGVELNLVDGKNGIVEVRNKASRANELCDVLDRILQSKKVVVKELPSTLGKLQFAEGQLWGRTGRLALSELRRHEKSGCAEALLDQRSIDAAHMLFEKMKNGKPRTIRITPRSKPFLLFTDGALEYESSGKPTAGIGAVLLCPDGRQLVFGTKVEDETLKRWQVDGKSHVVGLVELYAAVTAFNTWADILQDQRLICFTDSWPVLDALVKGNSPVDEWRAKRTRDGGSLQEPTPIRTDNEADLVFFTDAKATEQGAWIGESWAPWLFVRKDPKRVIAALELLATLVAVRLWANGLQRGGKGRCWVRAGTDNQGNSYAVSRLMSTKYPLTVLIMELSETLRARNCELDLQWIPREKNQLADDLTNQVFTKFPMDCRVQFVGGDTKWLVLSELMEKANEFHMELAAEKKRKVAELVKTRKAKKQKLLEPW</sequence>
<evidence type="ECO:0000256" key="3">
    <source>
        <dbReference type="SAM" id="MobiDB-lite"/>
    </source>
</evidence>
<dbReference type="EMBL" id="CAMXCT020006578">
    <property type="protein sequence ID" value="CAL1169702.1"/>
    <property type="molecule type" value="Genomic_DNA"/>
</dbReference>
<feature type="region of interest" description="Disordered" evidence="3">
    <location>
        <begin position="1959"/>
        <end position="1994"/>
    </location>
</feature>
<name>A0A9P1DTA8_9DINO</name>
<evidence type="ECO:0000313" key="5">
    <source>
        <dbReference type="EMBL" id="CAI4016327.1"/>
    </source>
</evidence>